<dbReference type="FunFam" id="3.30.70.250:FF:000001">
    <property type="entry name" value="Malonyl CoA-acyl carrier protein transacylase"/>
    <property type="match status" value="1"/>
</dbReference>
<dbReference type="InterPro" id="IPR016036">
    <property type="entry name" value="Malonyl_transacylase_ACP-bd"/>
</dbReference>
<dbReference type="GO" id="GO:0004314">
    <property type="term" value="F:[acyl-carrier-protein] S-malonyltransferase activity"/>
    <property type="evidence" value="ECO:0007669"/>
    <property type="project" value="UniProtKB-EC"/>
</dbReference>
<accession>A0A948WRD3</accession>
<protein>
    <recommendedName>
        <fullName evidence="4">Malonyl CoA-acyl carrier protein transacylase</fullName>
        <ecNumber evidence="4">2.3.1.39</ecNumber>
    </recommendedName>
</protein>
<name>A0A948WRD3_9FIRM</name>
<evidence type="ECO:0000256" key="4">
    <source>
        <dbReference type="PIRNR" id="PIRNR000446"/>
    </source>
</evidence>
<dbReference type="InterPro" id="IPR001227">
    <property type="entry name" value="Ac_transferase_dom_sf"/>
</dbReference>
<organism evidence="7 8">
    <name type="scientific">Candidatus Allofournierella pullistercoris</name>
    <dbReference type="NCBI Taxonomy" id="2838597"/>
    <lineage>
        <taxon>Bacteria</taxon>
        <taxon>Bacillati</taxon>
        <taxon>Bacillota</taxon>
        <taxon>Clostridia</taxon>
        <taxon>Eubacteriales</taxon>
        <taxon>Oscillospiraceae</taxon>
        <taxon>Allofournierella</taxon>
    </lineage>
</organism>
<feature type="active site" evidence="5">
    <location>
        <position position="201"/>
    </location>
</feature>
<evidence type="ECO:0000259" key="6">
    <source>
        <dbReference type="SMART" id="SM00827"/>
    </source>
</evidence>
<sequence>MKLGLLFAGQGSQRVGMGQDLYDRYPLFRSTWDSLAAQVDFDLTSLCFNGPEELLSQTRYTQPCMVTFALSLWELLHEQGIQPDAVAGLSLGEYSALACAGVLDKKQAVSLVAYRGQAMEQAVSGRPCGMAAVLGLERSVLQQVCQQAKEETGALVEIANYNCPGQMAIAGDQQAVDRACELAKEAGAKRCLPLKVSGPFHTSLMKPAGDALAQRFQSEHFSPMQIPVYFNCLGDTAKEPFSIPQLLEQQVQSSVYMEDILSAMERDGITHMLEIGPGKTLTGLVKKTCKGMAVRSIETADDLEAALAWLKGETV</sequence>
<evidence type="ECO:0000313" key="7">
    <source>
        <dbReference type="EMBL" id="MBU3806379.1"/>
    </source>
</evidence>
<dbReference type="InterPro" id="IPR014043">
    <property type="entry name" value="Acyl_transferase_dom"/>
</dbReference>
<dbReference type="InterPro" id="IPR050858">
    <property type="entry name" value="Mal-CoA-ACP_Trans/PKS_FabD"/>
</dbReference>
<evidence type="ECO:0000256" key="2">
    <source>
        <dbReference type="ARBA" id="ARBA00023315"/>
    </source>
</evidence>
<dbReference type="PANTHER" id="PTHR42681:SF1">
    <property type="entry name" value="MALONYL-COA-ACYL CARRIER PROTEIN TRANSACYLASE, MITOCHONDRIAL"/>
    <property type="match status" value="1"/>
</dbReference>
<evidence type="ECO:0000256" key="5">
    <source>
        <dbReference type="PIRSR" id="PIRSR000446-1"/>
    </source>
</evidence>
<proteinExistence type="inferred from homology"/>
<dbReference type="PIRSF" id="PIRSF000446">
    <property type="entry name" value="Mct"/>
    <property type="match status" value="1"/>
</dbReference>
<dbReference type="GO" id="GO:0005829">
    <property type="term" value="C:cytosol"/>
    <property type="evidence" value="ECO:0007669"/>
    <property type="project" value="TreeGrafter"/>
</dbReference>
<dbReference type="InterPro" id="IPR004410">
    <property type="entry name" value="Malonyl_CoA-ACP_transAc_FabD"/>
</dbReference>
<dbReference type="AlphaFoldDB" id="A0A948WRD3"/>
<dbReference type="GO" id="GO:0006633">
    <property type="term" value="P:fatty acid biosynthetic process"/>
    <property type="evidence" value="ECO:0007669"/>
    <property type="project" value="TreeGrafter"/>
</dbReference>
<dbReference type="InterPro" id="IPR016035">
    <property type="entry name" value="Acyl_Trfase/lysoPLipase"/>
</dbReference>
<comment type="similarity">
    <text evidence="4">Belongs to the fabD family.</text>
</comment>
<dbReference type="InterPro" id="IPR024925">
    <property type="entry name" value="Malonyl_CoA-ACP_transAc"/>
</dbReference>
<reference evidence="7" key="2">
    <citation type="submission" date="2021-04" db="EMBL/GenBank/DDBJ databases">
        <authorList>
            <person name="Gilroy R."/>
        </authorList>
    </citation>
    <scope>NUCLEOTIDE SEQUENCE</scope>
    <source>
        <strain evidence="7">B5_2728</strain>
    </source>
</reference>
<dbReference type="Gene3D" id="3.40.366.10">
    <property type="entry name" value="Malonyl-Coenzyme A Acyl Carrier Protein, domain 2"/>
    <property type="match status" value="1"/>
</dbReference>
<evidence type="ECO:0000256" key="3">
    <source>
        <dbReference type="ARBA" id="ARBA00048462"/>
    </source>
</evidence>
<dbReference type="PANTHER" id="PTHR42681">
    <property type="entry name" value="MALONYL-COA-ACYL CARRIER PROTEIN TRANSACYLASE, MITOCHONDRIAL"/>
    <property type="match status" value="1"/>
</dbReference>
<comment type="caution">
    <text evidence="7">The sequence shown here is derived from an EMBL/GenBank/DDBJ whole genome shotgun (WGS) entry which is preliminary data.</text>
</comment>
<dbReference type="Proteomes" id="UP000713596">
    <property type="component" value="Unassembled WGS sequence"/>
</dbReference>
<gene>
    <name evidence="7" type="primary">fabD</name>
    <name evidence="7" type="ORF">H9882_05750</name>
</gene>
<dbReference type="NCBIfam" id="TIGR00128">
    <property type="entry name" value="fabD"/>
    <property type="match status" value="1"/>
</dbReference>
<dbReference type="EC" id="2.3.1.39" evidence="4"/>
<comment type="catalytic activity">
    <reaction evidence="3 4">
        <text>holo-[ACP] + malonyl-CoA = malonyl-[ACP] + CoA</text>
        <dbReference type="Rhea" id="RHEA:41792"/>
        <dbReference type="Rhea" id="RHEA-COMP:9623"/>
        <dbReference type="Rhea" id="RHEA-COMP:9685"/>
        <dbReference type="ChEBI" id="CHEBI:57287"/>
        <dbReference type="ChEBI" id="CHEBI:57384"/>
        <dbReference type="ChEBI" id="CHEBI:64479"/>
        <dbReference type="ChEBI" id="CHEBI:78449"/>
        <dbReference type="EC" id="2.3.1.39"/>
    </reaction>
</comment>
<evidence type="ECO:0000313" key="8">
    <source>
        <dbReference type="Proteomes" id="UP000713596"/>
    </source>
</evidence>
<reference evidence="7" key="1">
    <citation type="journal article" date="2021" name="PeerJ">
        <title>Extensive microbial diversity within the chicken gut microbiome revealed by metagenomics and culture.</title>
        <authorList>
            <person name="Gilroy R."/>
            <person name="Ravi A."/>
            <person name="Getino M."/>
            <person name="Pursley I."/>
            <person name="Horton D.L."/>
            <person name="Alikhan N.F."/>
            <person name="Baker D."/>
            <person name="Gharbi K."/>
            <person name="Hall N."/>
            <person name="Watson M."/>
            <person name="Adriaenssens E.M."/>
            <person name="Foster-Nyarko E."/>
            <person name="Jarju S."/>
            <person name="Secka A."/>
            <person name="Antonio M."/>
            <person name="Oren A."/>
            <person name="Chaudhuri R.R."/>
            <person name="La Ragione R."/>
            <person name="Hildebrand F."/>
            <person name="Pallen M.J."/>
        </authorList>
    </citation>
    <scope>NUCLEOTIDE SEQUENCE</scope>
    <source>
        <strain evidence="7">B5_2728</strain>
    </source>
</reference>
<dbReference type="Gene3D" id="3.30.70.250">
    <property type="entry name" value="Malonyl-CoA ACP transacylase, ACP-binding"/>
    <property type="match status" value="1"/>
</dbReference>
<keyword evidence="1 4" id="KW-0808">Transferase</keyword>
<dbReference type="SUPFAM" id="SSF55048">
    <property type="entry name" value="Probable ACP-binding domain of malonyl-CoA ACP transacylase"/>
    <property type="match status" value="1"/>
</dbReference>
<dbReference type="EMBL" id="JAHLFP010000047">
    <property type="protein sequence ID" value="MBU3806379.1"/>
    <property type="molecule type" value="Genomic_DNA"/>
</dbReference>
<dbReference type="SUPFAM" id="SSF52151">
    <property type="entry name" value="FabD/lysophospholipase-like"/>
    <property type="match status" value="1"/>
</dbReference>
<feature type="active site" evidence="5">
    <location>
        <position position="90"/>
    </location>
</feature>
<dbReference type="SMART" id="SM00827">
    <property type="entry name" value="PKS_AT"/>
    <property type="match status" value="1"/>
</dbReference>
<keyword evidence="2 4" id="KW-0012">Acyltransferase</keyword>
<dbReference type="Pfam" id="PF00698">
    <property type="entry name" value="Acyl_transf_1"/>
    <property type="match status" value="1"/>
</dbReference>
<evidence type="ECO:0000256" key="1">
    <source>
        <dbReference type="ARBA" id="ARBA00022679"/>
    </source>
</evidence>
<feature type="domain" description="Malonyl-CoA:ACP transacylase (MAT)" evidence="6">
    <location>
        <begin position="6"/>
        <end position="313"/>
    </location>
</feature>